<name>A0ACD1ABR1_9FIRM</name>
<dbReference type="Proteomes" id="UP000594014">
    <property type="component" value="Chromosome"/>
</dbReference>
<protein>
    <submittedName>
        <fullName evidence="1">Diaminopimelate decarboxylase</fullName>
        <ecNumber evidence="1">4.1.1.20</ecNumber>
    </submittedName>
</protein>
<evidence type="ECO:0000313" key="2">
    <source>
        <dbReference type="Proteomes" id="UP000594014"/>
    </source>
</evidence>
<dbReference type="EC" id="4.1.1.20" evidence="1"/>
<keyword evidence="1" id="KW-0456">Lyase</keyword>
<proteinExistence type="predicted"/>
<accession>A0ACD1ABR1</accession>
<evidence type="ECO:0000313" key="1">
    <source>
        <dbReference type="EMBL" id="QOX63793.1"/>
    </source>
</evidence>
<organism evidence="1 2">
    <name type="scientific">Anoxybacterium hadale</name>
    <dbReference type="NCBI Taxonomy" id="3408580"/>
    <lineage>
        <taxon>Bacteria</taxon>
        <taxon>Bacillati</taxon>
        <taxon>Bacillota</taxon>
        <taxon>Clostridia</taxon>
        <taxon>Peptostreptococcales</taxon>
        <taxon>Anaerovoracaceae</taxon>
        <taxon>Anoxybacterium</taxon>
    </lineage>
</organism>
<sequence length="426" mass="47541">MEKSSNYYFSGMDTVALAQKYGTPLYVVSEDIIREKIGVIRKSLLDKYPGTKAFYASKAFLTQRMCKILMDETIGVDAVSSGEIYTALKAGVNPEHIVFHGNNKTPDDLTYAISNHVGKIVVDSISEIELLSDLVSGLDRKVELLIRTNPSIEAETHRHMNTAQKDSKFGVSLSQLQNAIKIIMASDHLHYSGLHFHIGSQLFKVEFYLEAIRKIVAQMKVIKDQLQIDTEVLNIGGGYGVDYIEKDKTVDFAVFMDTIVSELNHLLQENELKLAELYVEPGRWIIANAGITLYSVGTIKEIPGIRTYVSVDGGMPDNIRPSLYGAKYNAVAVNKADQPKRELVTIAGKCCETGDVLIYDICLPKLERGDYLAVLDTGAYNYSMSNHYNMTPKPALVFIKNGTDQLSIRRQTFEDLLSCEIINEEV</sequence>
<keyword evidence="2" id="KW-1185">Reference proteome</keyword>
<gene>
    <name evidence="1" type="primary">lysA</name>
    <name evidence="1" type="ORF">FRZ06_10765</name>
</gene>
<reference evidence="1" key="1">
    <citation type="submission" date="2019-08" db="EMBL/GenBank/DDBJ databases">
        <title>Genome sequence of Clostridiales bacterium MT110.</title>
        <authorList>
            <person name="Cao J."/>
        </authorList>
    </citation>
    <scope>NUCLEOTIDE SEQUENCE</scope>
    <source>
        <strain evidence="1">MT110</strain>
    </source>
</reference>
<dbReference type="EMBL" id="CP042469">
    <property type="protein sequence ID" value="QOX63793.1"/>
    <property type="molecule type" value="Genomic_DNA"/>
</dbReference>